<keyword evidence="2" id="KW-1185">Reference proteome</keyword>
<accession>A0A067MS06</accession>
<dbReference type="InParanoid" id="A0A067MS06"/>
<proteinExistence type="predicted"/>
<name>A0A067MS06_BOTB1</name>
<evidence type="ECO:0000313" key="2">
    <source>
        <dbReference type="Proteomes" id="UP000027195"/>
    </source>
</evidence>
<sequence>MAYQSHPSLYRDVSRSQLQAAGISMPTMHLELDEADVKLRDSDFNASFTQVCGRISVHPTATTWYDGTQLSLVSLVMSVSSLPRAGYPSSDAYQDVKSIDVTPPLSPPSRHKPPVKESFGITASGIQFGSHPPLSTIHPVFCPFIIRLPTRLFSLASERYVEVRASAVFRAKAAANPTSPSDIVEGEEKPYQVNVTQDTTVAELKGPIHRKREADRLLLNFGGKQLDPPVSIEHDACLERMRELAAQTVSDTESFLPIKANPMDPTLLVSKYFASQPEHGCIHILVRRAPSSQQITSNVSNKSLLVAGGNERARSPPAKRARLFRFNSTNRLFEVWSARWGKPAAVTHPSGHSIIAADSLSHYPILIRADYEKIWQYIQGRRSRKERTLGGLVVWGQPGSGRRQLLTLSQPRNFFYDVPIEFLRRLLSNAFAAKPLEEQTAIAAKFMPHPQVAGIFCEPVVVARLLHPLSNSSLDCYPAKGSHFSLPCPLRVSRAAKPFNAKFTAPKCDMLYVPPLRFPSIDAVAITEEGRRVTLLQMTIPQNHGPIPAGVKEIISSLGQAASDVKIALVFVAPPAEVGESLCSKFQDAQIAEAAKTNPASPVIEIDVGWAVIGVYA</sequence>
<gene>
    <name evidence="1" type="ORF">BOTBODRAFT_641474</name>
</gene>
<dbReference type="Proteomes" id="UP000027195">
    <property type="component" value="Unassembled WGS sequence"/>
</dbReference>
<organism evidence="1 2">
    <name type="scientific">Botryobasidium botryosum (strain FD-172 SS1)</name>
    <dbReference type="NCBI Taxonomy" id="930990"/>
    <lineage>
        <taxon>Eukaryota</taxon>
        <taxon>Fungi</taxon>
        <taxon>Dikarya</taxon>
        <taxon>Basidiomycota</taxon>
        <taxon>Agaricomycotina</taxon>
        <taxon>Agaricomycetes</taxon>
        <taxon>Cantharellales</taxon>
        <taxon>Botryobasidiaceae</taxon>
        <taxon>Botryobasidium</taxon>
    </lineage>
</organism>
<evidence type="ECO:0000313" key="1">
    <source>
        <dbReference type="EMBL" id="KDQ18364.1"/>
    </source>
</evidence>
<dbReference type="AlphaFoldDB" id="A0A067MS06"/>
<dbReference type="EMBL" id="KL198021">
    <property type="protein sequence ID" value="KDQ18364.1"/>
    <property type="molecule type" value="Genomic_DNA"/>
</dbReference>
<reference evidence="2" key="1">
    <citation type="journal article" date="2014" name="Proc. Natl. Acad. Sci. U.S.A.">
        <title>Extensive sampling of basidiomycete genomes demonstrates inadequacy of the white-rot/brown-rot paradigm for wood decay fungi.</title>
        <authorList>
            <person name="Riley R."/>
            <person name="Salamov A.A."/>
            <person name="Brown D.W."/>
            <person name="Nagy L.G."/>
            <person name="Floudas D."/>
            <person name="Held B.W."/>
            <person name="Levasseur A."/>
            <person name="Lombard V."/>
            <person name="Morin E."/>
            <person name="Otillar R."/>
            <person name="Lindquist E.A."/>
            <person name="Sun H."/>
            <person name="LaButti K.M."/>
            <person name="Schmutz J."/>
            <person name="Jabbour D."/>
            <person name="Luo H."/>
            <person name="Baker S.E."/>
            <person name="Pisabarro A.G."/>
            <person name="Walton J.D."/>
            <person name="Blanchette R.A."/>
            <person name="Henrissat B."/>
            <person name="Martin F."/>
            <person name="Cullen D."/>
            <person name="Hibbett D.S."/>
            <person name="Grigoriev I.V."/>
        </authorList>
    </citation>
    <scope>NUCLEOTIDE SEQUENCE [LARGE SCALE GENOMIC DNA]</scope>
    <source>
        <strain evidence="2">FD-172 SS1</strain>
    </source>
</reference>
<dbReference type="HOGENOM" id="CLU_442773_0_0_1"/>
<dbReference type="OrthoDB" id="3204706at2759"/>
<protein>
    <submittedName>
        <fullName evidence="1">Uncharacterized protein</fullName>
    </submittedName>
</protein>